<protein>
    <submittedName>
        <fullName evidence="3">Universal stress protein</fullName>
    </submittedName>
</protein>
<reference evidence="3" key="2">
    <citation type="submission" date="2022-01" db="EMBL/GenBank/DDBJ databases">
        <authorList>
            <person name="Zivanovic Y."/>
            <person name="Moreira D."/>
            <person name="Lopez-Garcia P."/>
        </authorList>
    </citation>
    <scope>NUCLEOTIDE SEQUENCE</scope>
    <source>
        <strain evidence="3">G9</strain>
    </source>
</reference>
<dbReference type="RefSeq" id="WP_277865857.1">
    <property type="nucleotide sequence ID" value="NZ_JAKKUT010000002.1"/>
</dbReference>
<dbReference type="CDD" id="cd00293">
    <property type="entry name" value="USP-like"/>
    <property type="match status" value="1"/>
</dbReference>
<keyword evidence="4" id="KW-1185">Reference proteome</keyword>
<reference evidence="3" key="1">
    <citation type="journal article" date="2022" name="Genome Biol. Evol.">
        <title>A New Gene Family Diagnostic for Intracellular Biomineralization of Amorphous Ca Carbonates by Cyanobacteria.</title>
        <authorList>
            <person name="Benzerara K."/>
            <person name="Duprat E."/>
            <person name="Bitard-Feildel T."/>
            <person name="Caumes G."/>
            <person name="Cassier-Chauvat C."/>
            <person name="Chauvat F."/>
            <person name="Dezi M."/>
            <person name="Diop S.I."/>
            <person name="Gaschignard G."/>
            <person name="Gorgen S."/>
            <person name="Gugger M."/>
            <person name="Lopez-Garcia P."/>
            <person name="Millet M."/>
            <person name="Skouri-Panet F."/>
            <person name="Moreira D."/>
            <person name="Callebaut I."/>
        </authorList>
    </citation>
    <scope>NUCLEOTIDE SEQUENCE</scope>
    <source>
        <strain evidence="3">G9</strain>
    </source>
</reference>
<sequence length="292" mass="32534">MFKHLLIPTDLTDGLPRLTGYLDAIAATGITKVIFLHCCIIVDDGDKPRIREDKLSRARKILKLEETDIPQGMTAEVILDNRRPADAILDTIDKHQIDLVLVSRPIRSFLDEKLFGSTTIAVMQRINVPVMVMRPQVLWVMTRDELCLRLQNFFSHLLIPYDHGSSAQHVIEVIKKNVVSQPKGLESCTLCWVVSDAGQQELAATQQFNEAERVLVSVKDDLQKLGLVVETVIVSGTPVVEAQKAAHDRDIHAVVVSSGSVGKIWELSIPSFAGEILRRSVYPVIYFPPAGR</sequence>
<feature type="domain" description="UspA" evidence="2">
    <location>
        <begin position="1"/>
        <end position="134"/>
    </location>
</feature>
<evidence type="ECO:0000259" key="2">
    <source>
        <dbReference type="Pfam" id="PF00582"/>
    </source>
</evidence>
<dbReference type="EMBL" id="JAKKUT010000002">
    <property type="protein sequence ID" value="MDG2989933.1"/>
    <property type="molecule type" value="Genomic_DNA"/>
</dbReference>
<dbReference type="InterPro" id="IPR014729">
    <property type="entry name" value="Rossmann-like_a/b/a_fold"/>
</dbReference>
<dbReference type="Gene3D" id="3.40.50.620">
    <property type="entry name" value="HUPs"/>
    <property type="match status" value="2"/>
</dbReference>
<organism evidence="3 4">
    <name type="scientific">Candidatus Synechococcus calcipolaris G9</name>
    <dbReference type="NCBI Taxonomy" id="1497997"/>
    <lineage>
        <taxon>Bacteria</taxon>
        <taxon>Bacillati</taxon>
        <taxon>Cyanobacteriota</taxon>
        <taxon>Cyanophyceae</taxon>
        <taxon>Synechococcales</taxon>
        <taxon>Synechococcaceae</taxon>
        <taxon>Synechococcus</taxon>
    </lineage>
</organism>
<accession>A0ABT6EVY4</accession>
<dbReference type="PANTHER" id="PTHR46268">
    <property type="entry name" value="STRESS RESPONSE PROTEIN NHAX"/>
    <property type="match status" value="1"/>
</dbReference>
<dbReference type="Pfam" id="PF00582">
    <property type="entry name" value="Usp"/>
    <property type="match status" value="1"/>
</dbReference>
<gene>
    <name evidence="3" type="ORF">L3556_03140</name>
</gene>
<name>A0ABT6EVY4_9SYNE</name>
<comment type="similarity">
    <text evidence="1">Belongs to the universal stress protein A family.</text>
</comment>
<dbReference type="SUPFAM" id="SSF52402">
    <property type="entry name" value="Adenine nucleotide alpha hydrolases-like"/>
    <property type="match status" value="2"/>
</dbReference>
<evidence type="ECO:0000256" key="1">
    <source>
        <dbReference type="ARBA" id="ARBA00008791"/>
    </source>
</evidence>
<evidence type="ECO:0000313" key="3">
    <source>
        <dbReference type="EMBL" id="MDG2989933.1"/>
    </source>
</evidence>
<dbReference type="InterPro" id="IPR006016">
    <property type="entry name" value="UspA"/>
</dbReference>
<dbReference type="PANTHER" id="PTHR46268:SF22">
    <property type="entry name" value="SENSOR PROTEIN KDPD-RELATED"/>
    <property type="match status" value="1"/>
</dbReference>
<evidence type="ECO:0000313" key="4">
    <source>
        <dbReference type="Proteomes" id="UP001154265"/>
    </source>
</evidence>
<proteinExistence type="inferred from homology"/>
<dbReference type="Proteomes" id="UP001154265">
    <property type="component" value="Unassembled WGS sequence"/>
</dbReference>
<comment type="caution">
    <text evidence="3">The sequence shown here is derived from an EMBL/GenBank/DDBJ whole genome shotgun (WGS) entry which is preliminary data.</text>
</comment>